<dbReference type="OMA" id="IYHDTKD"/>
<dbReference type="InterPro" id="IPR007396">
    <property type="entry name" value="TR_PAI2-type"/>
</dbReference>
<feature type="region of interest" description="Disordered" evidence="1">
    <location>
        <begin position="48"/>
        <end position="76"/>
    </location>
</feature>
<keyword evidence="3" id="KW-1185">Reference proteome</keyword>
<evidence type="ECO:0000313" key="3">
    <source>
        <dbReference type="Proteomes" id="UP000070544"/>
    </source>
</evidence>
<dbReference type="PANTHER" id="PTHR35802">
    <property type="entry name" value="PROTEASE SYNTHASE AND SPORULATION PROTEIN PAI 2"/>
    <property type="match status" value="1"/>
</dbReference>
<feature type="region of interest" description="Disordered" evidence="1">
    <location>
        <begin position="227"/>
        <end position="255"/>
    </location>
</feature>
<reference evidence="2 3" key="1">
    <citation type="journal article" date="2015" name="Genome Biol. Evol.">
        <title>Phylogenomic analyses indicate that early fungi evolved digesting cell walls of algal ancestors of land plants.</title>
        <authorList>
            <person name="Chang Y."/>
            <person name="Wang S."/>
            <person name="Sekimoto S."/>
            <person name="Aerts A.L."/>
            <person name="Choi C."/>
            <person name="Clum A."/>
            <person name="LaButti K.M."/>
            <person name="Lindquist E.A."/>
            <person name="Yee Ngan C."/>
            <person name="Ohm R.A."/>
            <person name="Salamov A.A."/>
            <person name="Grigoriev I.V."/>
            <person name="Spatafora J.W."/>
            <person name="Berbee M.L."/>
        </authorList>
    </citation>
    <scope>NUCLEOTIDE SEQUENCE [LARGE SCALE GENOMIC DNA]</scope>
    <source>
        <strain evidence="2 3">JEL478</strain>
    </source>
</reference>
<feature type="compositionally biased region" description="Basic and acidic residues" evidence="1">
    <location>
        <begin position="228"/>
        <end position="255"/>
    </location>
</feature>
<dbReference type="AlphaFoldDB" id="A0A139A6S2"/>
<dbReference type="PANTHER" id="PTHR35802:SF1">
    <property type="entry name" value="PROTEASE SYNTHASE AND SPORULATION PROTEIN PAI 2"/>
    <property type="match status" value="1"/>
</dbReference>
<sequence length="255" mass="28382">MYIPAAFAEESLPVLLSLIERSQTGNLVTYSSQNGLFATNIPWLVETDPNPGADASASASSSASDVREPHPEPQRPKIRLLGHIARANPHWKHFLDESESAAPAHPSMVIFQTDASAYVSPGWYPSKKEHGRHVPTWNYEAVHAYGRIELIHDRTFLLSLVSRLTSHHEHRRNLSWSVTDAPESYIATMLKAIVGVVVHVDRIEGKRKMSQNREGRDVRGVVEALEAEGGREQEQGGGERETARVMREVNADKLV</sequence>
<proteinExistence type="predicted"/>
<dbReference type="SUPFAM" id="SSF50475">
    <property type="entry name" value="FMN-binding split barrel"/>
    <property type="match status" value="1"/>
</dbReference>
<dbReference type="Gene3D" id="2.30.110.10">
    <property type="entry name" value="Electron Transport, Fmn-binding Protein, Chain A"/>
    <property type="match status" value="1"/>
</dbReference>
<gene>
    <name evidence="2" type="ORF">M427DRAFT_125903</name>
</gene>
<dbReference type="Pfam" id="PF04299">
    <property type="entry name" value="FMN_bind_2"/>
    <property type="match status" value="1"/>
</dbReference>
<feature type="compositionally biased region" description="Basic and acidic residues" evidence="1">
    <location>
        <begin position="65"/>
        <end position="75"/>
    </location>
</feature>
<accession>A0A139A6S2</accession>
<organism evidence="2 3">
    <name type="scientific">Gonapodya prolifera (strain JEL478)</name>
    <name type="common">Monoblepharis prolifera</name>
    <dbReference type="NCBI Taxonomy" id="1344416"/>
    <lineage>
        <taxon>Eukaryota</taxon>
        <taxon>Fungi</taxon>
        <taxon>Fungi incertae sedis</taxon>
        <taxon>Chytridiomycota</taxon>
        <taxon>Chytridiomycota incertae sedis</taxon>
        <taxon>Monoblepharidomycetes</taxon>
        <taxon>Monoblepharidales</taxon>
        <taxon>Gonapodyaceae</taxon>
        <taxon>Gonapodya</taxon>
    </lineage>
</organism>
<evidence type="ECO:0000256" key="1">
    <source>
        <dbReference type="SAM" id="MobiDB-lite"/>
    </source>
</evidence>
<feature type="compositionally biased region" description="Low complexity" evidence="1">
    <location>
        <begin position="53"/>
        <end position="64"/>
    </location>
</feature>
<evidence type="ECO:0000313" key="2">
    <source>
        <dbReference type="EMBL" id="KXS12359.1"/>
    </source>
</evidence>
<dbReference type="OrthoDB" id="2101473at2759"/>
<name>A0A139A6S2_GONPJ</name>
<dbReference type="EMBL" id="KQ965789">
    <property type="protein sequence ID" value="KXS12359.1"/>
    <property type="molecule type" value="Genomic_DNA"/>
</dbReference>
<protein>
    <recommendedName>
        <fullName evidence="4">Negative transcriptional regulator</fullName>
    </recommendedName>
</protein>
<dbReference type="PIRSF" id="PIRSF010372">
    <property type="entry name" value="PaiB"/>
    <property type="match status" value="1"/>
</dbReference>
<dbReference type="Proteomes" id="UP000070544">
    <property type="component" value="Unassembled WGS sequence"/>
</dbReference>
<dbReference type="InterPro" id="IPR012349">
    <property type="entry name" value="Split_barrel_FMN-bd"/>
</dbReference>
<evidence type="ECO:0008006" key="4">
    <source>
        <dbReference type="Google" id="ProtNLM"/>
    </source>
</evidence>